<reference evidence="1" key="1">
    <citation type="submission" date="2020-11" db="EMBL/GenBank/DDBJ databases">
        <authorList>
            <consortium name="DOE Joint Genome Institute"/>
            <person name="Ahrendt S."/>
            <person name="Riley R."/>
            <person name="Andreopoulos W."/>
            <person name="Labutti K."/>
            <person name="Pangilinan J."/>
            <person name="Ruiz-Duenas F.J."/>
            <person name="Barrasa J.M."/>
            <person name="Sanchez-Garcia M."/>
            <person name="Camarero S."/>
            <person name="Miyauchi S."/>
            <person name="Serrano A."/>
            <person name="Linde D."/>
            <person name="Babiker R."/>
            <person name="Drula E."/>
            <person name="Ayuso-Fernandez I."/>
            <person name="Pacheco R."/>
            <person name="Padilla G."/>
            <person name="Ferreira P."/>
            <person name="Barriuso J."/>
            <person name="Kellner H."/>
            <person name="Castanera R."/>
            <person name="Alfaro M."/>
            <person name="Ramirez L."/>
            <person name="Pisabarro A.G."/>
            <person name="Kuo A."/>
            <person name="Tritt A."/>
            <person name="Lipzen A."/>
            <person name="He G."/>
            <person name="Yan M."/>
            <person name="Ng V."/>
            <person name="Cullen D."/>
            <person name="Martin F."/>
            <person name="Rosso M.-N."/>
            <person name="Henrissat B."/>
            <person name="Hibbett D."/>
            <person name="Martinez A.T."/>
            <person name="Grigoriev I.V."/>
        </authorList>
    </citation>
    <scope>NUCLEOTIDE SEQUENCE</scope>
    <source>
        <strain evidence="1">CBS 247.69</strain>
    </source>
</reference>
<dbReference type="EMBL" id="MU150295">
    <property type="protein sequence ID" value="KAF9460659.1"/>
    <property type="molecule type" value="Genomic_DNA"/>
</dbReference>
<dbReference type="AlphaFoldDB" id="A0A9P6CH77"/>
<evidence type="ECO:0008006" key="3">
    <source>
        <dbReference type="Google" id="ProtNLM"/>
    </source>
</evidence>
<dbReference type="Proteomes" id="UP000807353">
    <property type="component" value="Unassembled WGS sequence"/>
</dbReference>
<gene>
    <name evidence="1" type="ORF">BDZ94DRAFT_1169280</name>
</gene>
<organism evidence="1 2">
    <name type="scientific">Collybia nuda</name>
    <dbReference type="NCBI Taxonomy" id="64659"/>
    <lineage>
        <taxon>Eukaryota</taxon>
        <taxon>Fungi</taxon>
        <taxon>Dikarya</taxon>
        <taxon>Basidiomycota</taxon>
        <taxon>Agaricomycotina</taxon>
        <taxon>Agaricomycetes</taxon>
        <taxon>Agaricomycetidae</taxon>
        <taxon>Agaricales</taxon>
        <taxon>Tricholomatineae</taxon>
        <taxon>Clitocybaceae</taxon>
        <taxon>Collybia</taxon>
    </lineage>
</organism>
<evidence type="ECO:0000313" key="2">
    <source>
        <dbReference type="Proteomes" id="UP000807353"/>
    </source>
</evidence>
<evidence type="ECO:0000313" key="1">
    <source>
        <dbReference type="EMBL" id="KAF9460659.1"/>
    </source>
</evidence>
<dbReference type="InterPro" id="IPR036188">
    <property type="entry name" value="FAD/NAD-bd_sf"/>
</dbReference>
<comment type="caution">
    <text evidence="1">The sequence shown here is derived from an EMBL/GenBank/DDBJ whole genome shotgun (WGS) entry which is preliminary data.</text>
</comment>
<dbReference type="SUPFAM" id="SSF51905">
    <property type="entry name" value="FAD/NAD(P)-binding domain"/>
    <property type="match status" value="1"/>
</dbReference>
<dbReference type="Gene3D" id="3.30.560.10">
    <property type="entry name" value="Glucose Oxidase, domain 3"/>
    <property type="match status" value="1"/>
</dbReference>
<name>A0A9P6CH77_9AGAR</name>
<proteinExistence type="predicted"/>
<accession>A0A9P6CH77</accession>
<protein>
    <recommendedName>
        <fullName evidence="3">Glucose-methanol-choline oxidoreductase N-terminal domain-containing protein</fullName>
    </recommendedName>
</protein>
<dbReference type="OrthoDB" id="3042344at2759"/>
<sequence>GDSDALFRLGIQPLVHLPSVGRNLSDHPTVGNQWMVNGNDTFENLGRNATLAAEILQQWNSTKTGVLVVGTFNHVGWVQLPSNSSIFQRFPNPSAGPHTAHFELLPRFESSTSTFSSLIS</sequence>
<feature type="non-terminal residue" evidence="1">
    <location>
        <position position="1"/>
    </location>
</feature>
<keyword evidence="2" id="KW-1185">Reference proteome</keyword>